<keyword evidence="4" id="KW-0788">Thiol protease</keyword>
<evidence type="ECO:0000313" key="11">
    <source>
        <dbReference type="Proteomes" id="UP000044071"/>
    </source>
</evidence>
<evidence type="ECO:0000256" key="2">
    <source>
        <dbReference type="ARBA" id="ARBA00022670"/>
    </source>
</evidence>
<dbReference type="Pfam" id="PF12912">
    <property type="entry name" value="N_NLPC_P60"/>
    <property type="match status" value="1"/>
</dbReference>
<dbReference type="EMBL" id="CCSB01000004">
    <property type="protein sequence ID" value="CDZ79059.1"/>
    <property type="molecule type" value="Genomic_DNA"/>
</dbReference>
<dbReference type="Pfam" id="PF12913">
    <property type="entry name" value="SH3_6"/>
    <property type="match status" value="1"/>
</dbReference>
<dbReference type="Pfam" id="PF12914">
    <property type="entry name" value="SH3_7"/>
    <property type="match status" value="1"/>
</dbReference>
<evidence type="ECO:0000256" key="3">
    <source>
        <dbReference type="ARBA" id="ARBA00022801"/>
    </source>
</evidence>
<dbReference type="InterPro" id="IPR025606">
    <property type="entry name" value="NLPC/P60_N_dom"/>
</dbReference>
<dbReference type="GO" id="GO:0008234">
    <property type="term" value="F:cysteine-type peptidase activity"/>
    <property type="evidence" value="ECO:0007669"/>
    <property type="project" value="UniProtKB-KW"/>
</dbReference>
<protein>
    <submittedName>
        <fullName evidence="10">SH3 domain of the SH3b1 type</fullName>
    </submittedName>
</protein>
<dbReference type="AlphaFoldDB" id="A0A078L4Q9"/>
<reference evidence="10 11" key="1">
    <citation type="submission" date="2014-06" db="EMBL/GenBank/DDBJ databases">
        <authorList>
            <person name="Urmite Genomes Urmite Genomes"/>
        </authorList>
    </citation>
    <scope>NUCLEOTIDE SEQUENCE [LARGE SCALE GENOMIC DNA]</scope>
</reference>
<evidence type="ECO:0000259" key="8">
    <source>
        <dbReference type="Pfam" id="PF12913"/>
    </source>
</evidence>
<evidence type="ECO:0000259" key="7">
    <source>
        <dbReference type="Pfam" id="PF12912"/>
    </source>
</evidence>
<sequence length="493" mass="56196">MILKDFLLITSLSVLATCSSWATEVPIEDFSLKPYSQNVNDYLSTKADDYSTSLVTEAYQKQQLARFYNHYYASDSQGLSPWSQEMVRATLPLVKRIELAQLESFSNQNKAPLDRHYSENFKEQSQSWWNKIKQNMNLSSLDTNYYQEANRAIAIRNTHARTLPDEAPDFFHFSLPGQGYPFDNLQDSSVWVGTPLYVITTSQDRAWSLVLTPDSYFSWVKSSDIAYASGDFVNQWQHAAQQKLVAITKTETIISNTQENFQFKAYIGAVFPLAQRNDAQTKILIPVKDRHNQAAIRTALVSVSDSELMPLQASPKNLARILRELQNRPYGWGGLYFFNDCSQEMKSLFAPFAIWLPRNSGAQGNLNSALDLTKEGLDERLATLKEKGHPLMTLIYLGGHVMLYLGNKTIDNQQEAISYQNVWGLSPQNRDKRYVIGQSAFLPILKYFPENPDINSQGNARYFRLIYLDQLDSSTESAKTIAKQFLVRTKQTP</sequence>
<dbReference type="OrthoDB" id="9808890at2"/>
<feature type="chain" id="PRO_5006539816" evidence="5">
    <location>
        <begin position="23"/>
        <end position="493"/>
    </location>
</feature>
<organism evidence="10 11">
    <name type="scientific">Legionella massiliensis</name>
    <dbReference type="NCBI Taxonomy" id="1034943"/>
    <lineage>
        <taxon>Bacteria</taxon>
        <taxon>Pseudomonadati</taxon>
        <taxon>Pseudomonadota</taxon>
        <taxon>Gammaproteobacteria</taxon>
        <taxon>Legionellales</taxon>
        <taxon>Legionellaceae</taxon>
        <taxon>Legionella</taxon>
    </lineage>
</organism>
<evidence type="ECO:0000256" key="1">
    <source>
        <dbReference type="ARBA" id="ARBA00007074"/>
    </source>
</evidence>
<gene>
    <name evidence="10" type="ORF">BN59_03375</name>
</gene>
<dbReference type="InterPro" id="IPR027017">
    <property type="entry name" value="P60_peptidase_YkfC"/>
</dbReference>
<evidence type="ECO:0000259" key="6">
    <source>
        <dbReference type="Pfam" id="PF00877"/>
    </source>
</evidence>
<feature type="domain" description="SH3b2-type SH3" evidence="9">
    <location>
        <begin position="231"/>
        <end position="273"/>
    </location>
</feature>
<dbReference type="SUPFAM" id="SSF54001">
    <property type="entry name" value="Cysteine proteinases"/>
    <property type="match status" value="1"/>
</dbReference>
<evidence type="ECO:0000259" key="9">
    <source>
        <dbReference type="Pfam" id="PF12914"/>
    </source>
</evidence>
<feature type="signal peptide" evidence="5">
    <location>
        <begin position="1"/>
        <end position="22"/>
    </location>
</feature>
<proteinExistence type="inferred from homology"/>
<dbReference type="RefSeq" id="WP_081935189.1">
    <property type="nucleotide sequence ID" value="NZ_CCVW01000004.1"/>
</dbReference>
<dbReference type="eggNOG" id="COG0791">
    <property type="taxonomic scope" value="Bacteria"/>
</dbReference>
<keyword evidence="5" id="KW-0732">Signal</keyword>
<keyword evidence="3" id="KW-0378">Hydrolase</keyword>
<evidence type="ECO:0000256" key="5">
    <source>
        <dbReference type="SAM" id="SignalP"/>
    </source>
</evidence>
<dbReference type="Proteomes" id="UP000044071">
    <property type="component" value="Unassembled WGS sequence"/>
</dbReference>
<evidence type="ECO:0000256" key="4">
    <source>
        <dbReference type="ARBA" id="ARBA00022807"/>
    </source>
</evidence>
<accession>A0A078L4Q9</accession>
<dbReference type="PIRSF" id="PIRSF019015">
    <property type="entry name" value="P60_peptidase_YkfC"/>
    <property type="match status" value="1"/>
</dbReference>
<dbReference type="InterPro" id="IPR000064">
    <property type="entry name" value="NLP_P60_dom"/>
</dbReference>
<dbReference type="STRING" id="1034943.BN59_03375"/>
<dbReference type="InterPro" id="IPR038765">
    <property type="entry name" value="Papain-like_cys_pep_sf"/>
</dbReference>
<evidence type="ECO:0000313" key="10">
    <source>
        <dbReference type="EMBL" id="CDZ79059.1"/>
    </source>
</evidence>
<dbReference type="InterPro" id="IPR039439">
    <property type="entry name" value="SH3b1_dom"/>
</dbReference>
<keyword evidence="11" id="KW-1185">Reference proteome</keyword>
<dbReference type="Gene3D" id="3.90.1720.10">
    <property type="entry name" value="endopeptidase domain like (from Nostoc punctiforme)"/>
    <property type="match status" value="1"/>
</dbReference>
<dbReference type="InterPro" id="IPR026864">
    <property type="entry name" value="SH3b2-type_SH3"/>
</dbReference>
<dbReference type="Pfam" id="PF00877">
    <property type="entry name" value="NLPC_P60"/>
    <property type="match status" value="1"/>
</dbReference>
<name>A0A078L4Q9_9GAMM</name>
<dbReference type="GO" id="GO:0006508">
    <property type="term" value="P:proteolysis"/>
    <property type="evidence" value="ECO:0007669"/>
    <property type="project" value="UniProtKB-KW"/>
</dbReference>
<feature type="domain" description="NLPC/P60 N-terminal" evidence="7">
    <location>
        <begin position="9"/>
        <end position="139"/>
    </location>
</feature>
<comment type="similarity">
    <text evidence="1">Belongs to the peptidase C40 family.</text>
</comment>
<feature type="domain" description="SH3b1" evidence="8">
    <location>
        <begin position="170"/>
        <end position="221"/>
    </location>
</feature>
<keyword evidence="2" id="KW-0645">Protease</keyword>
<feature type="domain" description="NlpC/P60" evidence="6">
    <location>
        <begin position="328"/>
        <end position="422"/>
    </location>
</feature>